<feature type="domain" description="Smr" evidence="1">
    <location>
        <begin position="25"/>
        <end position="101"/>
    </location>
</feature>
<evidence type="ECO:0000313" key="2">
    <source>
        <dbReference type="EMBL" id="KAH9839944.1"/>
    </source>
</evidence>
<dbReference type="Gene3D" id="3.30.1370.110">
    <property type="match status" value="1"/>
</dbReference>
<gene>
    <name evidence="2" type="ORF">C8Q71DRAFT_744956</name>
</gene>
<dbReference type="InterPro" id="IPR053020">
    <property type="entry name" value="Smr_domain_protein"/>
</dbReference>
<dbReference type="PROSITE" id="PS50828">
    <property type="entry name" value="SMR"/>
    <property type="match status" value="1"/>
</dbReference>
<dbReference type="RefSeq" id="XP_047781594.1">
    <property type="nucleotide sequence ID" value="XM_047922977.1"/>
</dbReference>
<dbReference type="Proteomes" id="UP000814176">
    <property type="component" value="Unassembled WGS sequence"/>
</dbReference>
<proteinExistence type="predicted"/>
<dbReference type="GeneID" id="72003709"/>
<dbReference type="SMART" id="SM00463">
    <property type="entry name" value="SMR"/>
    <property type="match status" value="1"/>
</dbReference>
<organism evidence="2 3">
    <name type="scientific">Rhodofomes roseus</name>
    <dbReference type="NCBI Taxonomy" id="34475"/>
    <lineage>
        <taxon>Eukaryota</taxon>
        <taxon>Fungi</taxon>
        <taxon>Dikarya</taxon>
        <taxon>Basidiomycota</taxon>
        <taxon>Agaricomycotina</taxon>
        <taxon>Agaricomycetes</taxon>
        <taxon>Polyporales</taxon>
        <taxon>Rhodofomes</taxon>
    </lineage>
</organism>
<evidence type="ECO:0000313" key="3">
    <source>
        <dbReference type="Proteomes" id="UP000814176"/>
    </source>
</evidence>
<dbReference type="InterPro" id="IPR036063">
    <property type="entry name" value="Smr_dom_sf"/>
</dbReference>
<dbReference type="PANTHER" id="PTHR47417">
    <property type="entry name" value="SMR DOMAIN-CONTAINING PROTEIN YPL199C"/>
    <property type="match status" value="1"/>
</dbReference>
<evidence type="ECO:0000259" key="1">
    <source>
        <dbReference type="PROSITE" id="PS50828"/>
    </source>
</evidence>
<sequence length="124" mass="14082">MERLNERASRWKFAENNKHRAPGEVDLHDLHVKEAIAYTERAVQDARHRGDTKINLIVGKGLHSRKGVAKLRPAIKKLLETQGLVVDLDPRNSGVLIVNLDGRPTDTDSVLSVDEILSRFEYEY</sequence>
<name>A0ABQ8KNE3_9APHY</name>
<dbReference type="Pfam" id="PF01713">
    <property type="entry name" value="Smr"/>
    <property type="match status" value="1"/>
</dbReference>
<dbReference type="EMBL" id="JADCUA010000005">
    <property type="protein sequence ID" value="KAH9839944.1"/>
    <property type="molecule type" value="Genomic_DNA"/>
</dbReference>
<dbReference type="InterPro" id="IPR002625">
    <property type="entry name" value="Smr_dom"/>
</dbReference>
<dbReference type="PANTHER" id="PTHR47417:SF1">
    <property type="entry name" value="SMR DOMAIN-CONTAINING PROTEIN YPL199C"/>
    <property type="match status" value="1"/>
</dbReference>
<reference evidence="2 3" key="1">
    <citation type="journal article" date="2021" name="Environ. Microbiol.">
        <title>Gene family expansions and transcriptome signatures uncover fungal adaptations to wood decay.</title>
        <authorList>
            <person name="Hage H."/>
            <person name="Miyauchi S."/>
            <person name="Viragh M."/>
            <person name="Drula E."/>
            <person name="Min B."/>
            <person name="Chaduli D."/>
            <person name="Navarro D."/>
            <person name="Favel A."/>
            <person name="Norest M."/>
            <person name="Lesage-Meessen L."/>
            <person name="Balint B."/>
            <person name="Merenyi Z."/>
            <person name="de Eugenio L."/>
            <person name="Morin E."/>
            <person name="Martinez A.T."/>
            <person name="Baldrian P."/>
            <person name="Stursova M."/>
            <person name="Martinez M.J."/>
            <person name="Novotny C."/>
            <person name="Magnuson J.K."/>
            <person name="Spatafora J.W."/>
            <person name="Maurice S."/>
            <person name="Pangilinan J."/>
            <person name="Andreopoulos W."/>
            <person name="LaButti K."/>
            <person name="Hundley H."/>
            <person name="Na H."/>
            <person name="Kuo A."/>
            <person name="Barry K."/>
            <person name="Lipzen A."/>
            <person name="Henrissat B."/>
            <person name="Riley R."/>
            <person name="Ahrendt S."/>
            <person name="Nagy L.G."/>
            <person name="Grigoriev I.V."/>
            <person name="Martin F."/>
            <person name="Rosso M.N."/>
        </authorList>
    </citation>
    <scope>NUCLEOTIDE SEQUENCE [LARGE SCALE GENOMIC DNA]</scope>
    <source>
        <strain evidence="2 3">CIRM-BRFM 1785</strain>
    </source>
</reference>
<comment type="caution">
    <text evidence="2">The sequence shown here is derived from an EMBL/GenBank/DDBJ whole genome shotgun (WGS) entry which is preliminary data.</text>
</comment>
<keyword evidence="3" id="KW-1185">Reference proteome</keyword>
<protein>
    <recommendedName>
        <fullName evidence="1">Smr domain-containing protein</fullName>
    </recommendedName>
</protein>
<dbReference type="SUPFAM" id="SSF160443">
    <property type="entry name" value="SMR domain-like"/>
    <property type="match status" value="1"/>
</dbReference>
<accession>A0ABQ8KNE3</accession>